<reference evidence="10 11" key="1">
    <citation type="submission" date="2018-03" db="EMBL/GenBank/DDBJ databases">
        <authorList>
            <person name="Keele B.F."/>
        </authorList>
    </citation>
    <scope>NUCLEOTIDE SEQUENCE [LARGE SCALE GENOMIC DNA]</scope>
    <source>
        <strain evidence="10 11">CECT 8626</strain>
    </source>
</reference>
<dbReference type="GO" id="GO:0005886">
    <property type="term" value="C:plasma membrane"/>
    <property type="evidence" value="ECO:0007669"/>
    <property type="project" value="UniProtKB-SubCell"/>
</dbReference>
<dbReference type="GO" id="GO:0009103">
    <property type="term" value="P:lipopolysaccharide biosynthetic process"/>
    <property type="evidence" value="ECO:0007669"/>
    <property type="project" value="UniProtKB-ARBA"/>
</dbReference>
<protein>
    <recommendedName>
        <fullName evidence="9">Glycosyltransferase RgtA/B/C/D-like domain-containing protein</fullName>
    </recommendedName>
</protein>
<accession>A0A2R8B2G2</accession>
<evidence type="ECO:0000256" key="8">
    <source>
        <dbReference type="SAM" id="Phobius"/>
    </source>
</evidence>
<feature type="transmembrane region" description="Helical" evidence="8">
    <location>
        <begin position="202"/>
        <end position="222"/>
    </location>
</feature>
<dbReference type="AlphaFoldDB" id="A0A2R8B2G2"/>
<feature type="transmembrane region" description="Helical" evidence="8">
    <location>
        <begin position="78"/>
        <end position="98"/>
    </location>
</feature>
<evidence type="ECO:0000313" key="10">
    <source>
        <dbReference type="EMBL" id="SPH16824.1"/>
    </source>
</evidence>
<dbReference type="PANTHER" id="PTHR33908:SF11">
    <property type="entry name" value="MEMBRANE PROTEIN"/>
    <property type="match status" value="1"/>
</dbReference>
<sequence>MERSDRNDYLWLGAILALAAALRIWGLNSPLWYDELQTVVTHLSLDWGEVVQSYSMNHHYLHNIAAKVSMALFGDASWAIRLPAMLFGLGALAAMWFVARDVAGATIAHVTTLLLALSYHEIWFAQNARGYTGLALFSTLGMLFFLRGVQRPTLGTWLAYGVCLAAAVFTHLTGAFFFMAQGFLWLALIATRALSGRLDGSLVRLPFLGFLVGGIVALLLYLPILPSLIDTVSTVSETSAVDVMQEYQNPIWTAFEAIRTGIGSAGPVVALVGGAGLVLSILGAIALHRDAPLFAPITFLHIVLTAGLLMAVGMRIWPRFFFVDIAFLMLLIVMGVRLSCALIGHLTRVERVARVLFALAVVAMVAISAFLAKRNYALPKQDLGAAYALAEEIRQPGDRIYSIGYAGEVYRDYFEADWPIIFTNDEYKAAMAEPGPVILVVGFPGRNLREVPQFAVDAGEDICNPDRPVGTVLTTVGCFFGTLGDGDVIVMRRD</sequence>
<gene>
    <name evidence="10" type="ORF">DEA8626_00338</name>
</gene>
<feature type="transmembrane region" description="Helical" evidence="8">
    <location>
        <begin position="325"/>
        <end position="346"/>
    </location>
</feature>
<keyword evidence="7 8" id="KW-0472">Membrane</keyword>
<dbReference type="Pfam" id="PF13231">
    <property type="entry name" value="PMT_2"/>
    <property type="match status" value="1"/>
</dbReference>
<feature type="transmembrane region" description="Helical" evidence="8">
    <location>
        <begin position="105"/>
        <end position="122"/>
    </location>
</feature>
<feature type="transmembrane region" description="Helical" evidence="8">
    <location>
        <begin position="352"/>
        <end position="372"/>
    </location>
</feature>
<feature type="transmembrane region" description="Helical" evidence="8">
    <location>
        <begin position="293"/>
        <end position="313"/>
    </location>
</feature>
<feature type="transmembrane region" description="Helical" evidence="8">
    <location>
        <begin position="268"/>
        <end position="287"/>
    </location>
</feature>
<evidence type="ECO:0000256" key="6">
    <source>
        <dbReference type="ARBA" id="ARBA00022989"/>
    </source>
</evidence>
<keyword evidence="11" id="KW-1185">Reference proteome</keyword>
<evidence type="ECO:0000256" key="3">
    <source>
        <dbReference type="ARBA" id="ARBA00022676"/>
    </source>
</evidence>
<name>A0A2R8B2G2_9RHOB</name>
<evidence type="ECO:0000256" key="1">
    <source>
        <dbReference type="ARBA" id="ARBA00004651"/>
    </source>
</evidence>
<keyword evidence="4" id="KW-0808">Transferase</keyword>
<feature type="domain" description="Glycosyltransferase RgtA/B/C/D-like" evidence="9">
    <location>
        <begin position="63"/>
        <end position="192"/>
    </location>
</feature>
<keyword evidence="6 8" id="KW-1133">Transmembrane helix</keyword>
<dbReference type="InterPro" id="IPR038731">
    <property type="entry name" value="RgtA/B/C-like"/>
</dbReference>
<feature type="transmembrane region" description="Helical" evidence="8">
    <location>
        <begin position="9"/>
        <end position="26"/>
    </location>
</feature>
<proteinExistence type="predicted"/>
<dbReference type="InterPro" id="IPR050297">
    <property type="entry name" value="LipidA_mod_glycosyltrf_83"/>
</dbReference>
<keyword evidence="2" id="KW-1003">Cell membrane</keyword>
<evidence type="ECO:0000256" key="7">
    <source>
        <dbReference type="ARBA" id="ARBA00023136"/>
    </source>
</evidence>
<keyword evidence="5 8" id="KW-0812">Transmembrane</keyword>
<comment type="subcellular location">
    <subcellularLocation>
        <location evidence="1">Cell membrane</location>
        <topology evidence="1">Multi-pass membrane protein</topology>
    </subcellularLocation>
</comment>
<organism evidence="10 11">
    <name type="scientific">Albidovulum aquaemixtae</name>
    <dbReference type="NCBI Taxonomy" id="1542388"/>
    <lineage>
        <taxon>Bacteria</taxon>
        <taxon>Pseudomonadati</taxon>
        <taxon>Pseudomonadota</taxon>
        <taxon>Alphaproteobacteria</taxon>
        <taxon>Rhodobacterales</taxon>
        <taxon>Paracoccaceae</taxon>
        <taxon>Albidovulum</taxon>
    </lineage>
</organism>
<dbReference type="GO" id="GO:0016763">
    <property type="term" value="F:pentosyltransferase activity"/>
    <property type="evidence" value="ECO:0007669"/>
    <property type="project" value="TreeGrafter"/>
</dbReference>
<evidence type="ECO:0000256" key="4">
    <source>
        <dbReference type="ARBA" id="ARBA00022679"/>
    </source>
</evidence>
<evidence type="ECO:0000259" key="9">
    <source>
        <dbReference type="Pfam" id="PF13231"/>
    </source>
</evidence>
<dbReference type="PANTHER" id="PTHR33908">
    <property type="entry name" value="MANNOSYLTRANSFERASE YKCB-RELATED"/>
    <property type="match status" value="1"/>
</dbReference>
<evidence type="ECO:0000256" key="2">
    <source>
        <dbReference type="ARBA" id="ARBA00022475"/>
    </source>
</evidence>
<evidence type="ECO:0000313" key="11">
    <source>
        <dbReference type="Proteomes" id="UP000244924"/>
    </source>
</evidence>
<dbReference type="Proteomes" id="UP000244924">
    <property type="component" value="Unassembled WGS sequence"/>
</dbReference>
<keyword evidence="3" id="KW-0328">Glycosyltransferase</keyword>
<dbReference type="EMBL" id="OMOQ01000001">
    <property type="protein sequence ID" value="SPH16824.1"/>
    <property type="molecule type" value="Genomic_DNA"/>
</dbReference>
<feature type="transmembrane region" description="Helical" evidence="8">
    <location>
        <begin position="128"/>
        <end position="146"/>
    </location>
</feature>
<feature type="transmembrane region" description="Helical" evidence="8">
    <location>
        <begin position="158"/>
        <end position="190"/>
    </location>
</feature>
<evidence type="ECO:0000256" key="5">
    <source>
        <dbReference type="ARBA" id="ARBA00022692"/>
    </source>
</evidence>